<feature type="domain" description="PPM-type phosphatase" evidence="3">
    <location>
        <begin position="240"/>
        <end position="642"/>
    </location>
</feature>
<sequence length="642" mass="71373">MNNTASLPKLPLAQPPMIIVTQTSHILLATCGLLLCFAVPFLVYNAATMTRLVRSIPACLRQQAVNEEKSNENLTPTADTNMKVAKSSDPEWTPSSTKEGGKIFIRTVKRDAVQAKYKKNIRTHILHDQDHFDKESTRTPVKRFGNPVSHFHNIILPTTSPGDDRWAADILNYDGLLELANNGRNPLPPFYEDTMTSSDNSSEEVLQPKEANATDMKDKVGKEPVFFWHKWRLVKQHLGEYHKATTITDIVKGDASSDVSMFSVFDGHSGDGVSDLLRRTLHGCLAYALGKALEDKQERISKSDESHGDSNFGVQTILKPKVFANVISQTFLAVDRDIVNTPLLISNPALDMDCGQDRSSAANTDLSTLLTLCNILPGASCALTVIMDAPARRVYIANCGDSRAVAGWWNKKEQTWRCDVLTVDQNGDNPEECTRIDSEHPEHERGTIMVDKGDGVRVFGALHPTRTFGDHIYKAPAKQWRELHKDFCQSNPDQDWGHINAKGRSTPPYVTAKPEVAWRDLDADEAEELRFIILATDGLWGRLSSQEACQLVSANLTHAKQGDVEKAKLSELIPLSFCTSEPKHHDPAGKLNVDGRWIFEDQNSATHLLRNAFGGSDRQLRKQILSLGQPGVKHMRDDTTIT</sequence>
<evidence type="ECO:0000259" key="3">
    <source>
        <dbReference type="PROSITE" id="PS51746"/>
    </source>
</evidence>
<gene>
    <name evidence="4" type="ORF">IL334_006417</name>
</gene>
<keyword evidence="2" id="KW-0472">Membrane</keyword>
<dbReference type="InterPro" id="IPR001932">
    <property type="entry name" value="PPM-type_phosphatase-like_dom"/>
</dbReference>
<dbReference type="SUPFAM" id="SSF81606">
    <property type="entry name" value="PP2C-like"/>
    <property type="match status" value="1"/>
</dbReference>
<protein>
    <recommendedName>
        <fullName evidence="3">PPM-type phosphatase domain-containing protein</fullName>
    </recommendedName>
</protein>
<name>A0ABZ1D5W3_9TREE</name>
<dbReference type="RefSeq" id="XP_062794170.1">
    <property type="nucleotide sequence ID" value="XM_062938119.1"/>
</dbReference>
<evidence type="ECO:0000256" key="2">
    <source>
        <dbReference type="SAM" id="Phobius"/>
    </source>
</evidence>
<dbReference type="InterPro" id="IPR015655">
    <property type="entry name" value="PP2C"/>
</dbReference>
<dbReference type="PANTHER" id="PTHR13832:SF792">
    <property type="entry name" value="GM14286P"/>
    <property type="match status" value="1"/>
</dbReference>
<dbReference type="EMBL" id="CP141889">
    <property type="protein sequence ID" value="WRT69431.1"/>
    <property type="molecule type" value="Genomic_DNA"/>
</dbReference>
<evidence type="ECO:0000313" key="4">
    <source>
        <dbReference type="EMBL" id="WRT69431.1"/>
    </source>
</evidence>
<dbReference type="PANTHER" id="PTHR13832">
    <property type="entry name" value="PROTEIN PHOSPHATASE 2C"/>
    <property type="match status" value="1"/>
</dbReference>
<dbReference type="Proteomes" id="UP001329825">
    <property type="component" value="Chromosome 9"/>
</dbReference>
<dbReference type="GeneID" id="87958547"/>
<accession>A0ABZ1D5W3</accession>
<dbReference type="PROSITE" id="PS51746">
    <property type="entry name" value="PPM_2"/>
    <property type="match status" value="1"/>
</dbReference>
<dbReference type="InterPro" id="IPR036457">
    <property type="entry name" value="PPM-type-like_dom_sf"/>
</dbReference>
<organism evidence="4 5">
    <name type="scientific">Kwoniella shivajii</name>
    <dbReference type="NCBI Taxonomy" id="564305"/>
    <lineage>
        <taxon>Eukaryota</taxon>
        <taxon>Fungi</taxon>
        <taxon>Dikarya</taxon>
        <taxon>Basidiomycota</taxon>
        <taxon>Agaricomycotina</taxon>
        <taxon>Tremellomycetes</taxon>
        <taxon>Tremellales</taxon>
        <taxon>Cryptococcaceae</taxon>
        <taxon>Kwoniella</taxon>
    </lineage>
</organism>
<keyword evidence="5" id="KW-1185">Reference proteome</keyword>
<dbReference type="Pfam" id="PF00481">
    <property type="entry name" value="PP2C"/>
    <property type="match status" value="1"/>
</dbReference>
<keyword evidence="2" id="KW-0812">Transmembrane</keyword>
<keyword evidence="2" id="KW-1133">Transmembrane helix</keyword>
<reference evidence="4 5" key="1">
    <citation type="submission" date="2024-01" db="EMBL/GenBank/DDBJ databases">
        <title>Comparative genomics of Cryptococcus and Kwoniella reveals pathogenesis evolution and contrasting modes of karyotype evolution via chromosome fusion or intercentromeric recombination.</title>
        <authorList>
            <person name="Coelho M.A."/>
            <person name="David-Palma M."/>
            <person name="Shea T."/>
            <person name="Bowers K."/>
            <person name="McGinley-Smith S."/>
            <person name="Mohammad A.W."/>
            <person name="Gnirke A."/>
            <person name="Yurkov A.M."/>
            <person name="Nowrousian M."/>
            <person name="Sun S."/>
            <person name="Cuomo C.A."/>
            <person name="Heitman J."/>
        </authorList>
    </citation>
    <scope>NUCLEOTIDE SEQUENCE [LARGE SCALE GENOMIC DNA]</scope>
    <source>
        <strain evidence="4">CBS 11374</strain>
    </source>
</reference>
<dbReference type="SMART" id="SM00332">
    <property type="entry name" value="PP2Cc"/>
    <property type="match status" value="1"/>
</dbReference>
<dbReference type="CDD" id="cd00143">
    <property type="entry name" value="PP2Cc"/>
    <property type="match status" value="1"/>
</dbReference>
<evidence type="ECO:0000256" key="1">
    <source>
        <dbReference type="SAM" id="MobiDB-lite"/>
    </source>
</evidence>
<evidence type="ECO:0000313" key="5">
    <source>
        <dbReference type="Proteomes" id="UP001329825"/>
    </source>
</evidence>
<feature type="transmembrane region" description="Helical" evidence="2">
    <location>
        <begin position="26"/>
        <end position="47"/>
    </location>
</feature>
<dbReference type="Gene3D" id="3.60.40.10">
    <property type="entry name" value="PPM-type phosphatase domain"/>
    <property type="match status" value="1"/>
</dbReference>
<proteinExistence type="predicted"/>
<feature type="region of interest" description="Disordered" evidence="1">
    <location>
        <begin position="67"/>
        <end position="98"/>
    </location>
</feature>